<sequence>MAANCARRALELSSATARAFMSRPSSTFFSSGASKLRGVSATKPGSSSSRLFSPQFTLGRLPVELGGVLTVMPLHSVTASALFTSLLSLSDCRWGCLSEGSPGNSDHHYHGVDCREIAFSSEMYALLFNFLLRCIIHISPSVFQAYSSEVVLYIGTE</sequence>
<reference evidence="1 2" key="1">
    <citation type="journal article" date="2023" name="Hortic Res">
        <title>Pangenome of water caltrop reveals structural variations and asymmetric subgenome divergence after allopolyploidization.</title>
        <authorList>
            <person name="Zhang X."/>
            <person name="Chen Y."/>
            <person name="Wang L."/>
            <person name="Yuan Y."/>
            <person name="Fang M."/>
            <person name="Shi L."/>
            <person name="Lu R."/>
            <person name="Comes H.P."/>
            <person name="Ma Y."/>
            <person name="Chen Y."/>
            <person name="Huang G."/>
            <person name="Zhou Y."/>
            <person name="Zheng Z."/>
            <person name="Qiu Y."/>
        </authorList>
    </citation>
    <scope>NUCLEOTIDE SEQUENCE [LARGE SCALE GENOMIC DNA]</scope>
    <source>
        <tissue evidence="1">Roots</tissue>
    </source>
</reference>
<dbReference type="AlphaFoldDB" id="A0AAN7QZH9"/>
<dbReference type="GO" id="GO:0005739">
    <property type="term" value="C:mitochondrion"/>
    <property type="evidence" value="ECO:0007669"/>
    <property type="project" value="TreeGrafter"/>
</dbReference>
<keyword evidence="2" id="KW-1185">Reference proteome</keyword>
<dbReference type="PANTHER" id="PTHR33156:SF2">
    <property type="entry name" value="OS01G0738000 PROTEIN"/>
    <property type="match status" value="1"/>
</dbReference>
<evidence type="ECO:0000313" key="1">
    <source>
        <dbReference type="EMBL" id="KAK4780798.1"/>
    </source>
</evidence>
<dbReference type="InterPro" id="IPR043459">
    <property type="entry name" value="NFD6/NOXY2-like"/>
</dbReference>
<dbReference type="PANTHER" id="PTHR33156">
    <property type="entry name" value="OS02G0230000 PROTEIN"/>
    <property type="match status" value="1"/>
</dbReference>
<organism evidence="1 2">
    <name type="scientific">Trapa incisa</name>
    <dbReference type="NCBI Taxonomy" id="236973"/>
    <lineage>
        <taxon>Eukaryota</taxon>
        <taxon>Viridiplantae</taxon>
        <taxon>Streptophyta</taxon>
        <taxon>Embryophyta</taxon>
        <taxon>Tracheophyta</taxon>
        <taxon>Spermatophyta</taxon>
        <taxon>Magnoliopsida</taxon>
        <taxon>eudicotyledons</taxon>
        <taxon>Gunneridae</taxon>
        <taxon>Pentapetalae</taxon>
        <taxon>rosids</taxon>
        <taxon>malvids</taxon>
        <taxon>Myrtales</taxon>
        <taxon>Lythraceae</taxon>
        <taxon>Trapa</taxon>
    </lineage>
</organism>
<gene>
    <name evidence="1" type="ORF">SAY87_016904</name>
</gene>
<protein>
    <submittedName>
        <fullName evidence="1">Uncharacterized protein</fullName>
    </submittedName>
</protein>
<dbReference type="Proteomes" id="UP001345219">
    <property type="component" value="Chromosome 13"/>
</dbReference>
<comment type="caution">
    <text evidence="1">The sequence shown here is derived from an EMBL/GenBank/DDBJ whole genome shotgun (WGS) entry which is preliminary data.</text>
</comment>
<proteinExistence type="predicted"/>
<accession>A0AAN7QZH9</accession>
<dbReference type="EMBL" id="JAXIOK010000001">
    <property type="protein sequence ID" value="KAK4780798.1"/>
    <property type="molecule type" value="Genomic_DNA"/>
</dbReference>
<evidence type="ECO:0000313" key="2">
    <source>
        <dbReference type="Proteomes" id="UP001345219"/>
    </source>
</evidence>
<name>A0AAN7QZH9_9MYRT</name>